<sequence length="31" mass="4150">WITVKWPWSRRRRQQLPRPRHWRRARLAGWR</sequence>
<organism evidence="1">
    <name type="scientific">uncultured Thermomicrobiales bacterium</name>
    <dbReference type="NCBI Taxonomy" id="1645740"/>
    <lineage>
        <taxon>Bacteria</taxon>
        <taxon>Pseudomonadati</taxon>
        <taxon>Thermomicrobiota</taxon>
        <taxon>Thermomicrobia</taxon>
        <taxon>Thermomicrobiales</taxon>
        <taxon>environmental samples</taxon>
    </lineage>
</organism>
<reference evidence="1" key="1">
    <citation type="submission" date="2020-02" db="EMBL/GenBank/DDBJ databases">
        <authorList>
            <person name="Meier V. D."/>
        </authorList>
    </citation>
    <scope>NUCLEOTIDE SEQUENCE</scope>
    <source>
        <strain evidence="1">AVDCRST_MAG33</strain>
    </source>
</reference>
<evidence type="ECO:0000313" key="1">
    <source>
        <dbReference type="EMBL" id="CAA9562282.1"/>
    </source>
</evidence>
<dbReference type="EMBL" id="CADCWK010000184">
    <property type="protein sequence ID" value="CAA9562282.1"/>
    <property type="molecule type" value="Genomic_DNA"/>
</dbReference>
<proteinExistence type="predicted"/>
<dbReference type="AlphaFoldDB" id="A0A6J4UZB1"/>
<name>A0A6J4UZB1_9BACT</name>
<protein>
    <submittedName>
        <fullName evidence="1">Uncharacterized protein</fullName>
    </submittedName>
</protein>
<feature type="non-terminal residue" evidence="1">
    <location>
        <position position="31"/>
    </location>
</feature>
<gene>
    <name evidence="1" type="ORF">AVDCRST_MAG33-1739</name>
</gene>
<accession>A0A6J4UZB1</accession>
<feature type="non-terminal residue" evidence="1">
    <location>
        <position position="1"/>
    </location>
</feature>